<feature type="domain" description="AN1-type" evidence="4">
    <location>
        <begin position="63"/>
        <end position="102"/>
    </location>
</feature>
<evidence type="ECO:0000256" key="1">
    <source>
        <dbReference type="ARBA" id="ARBA00022723"/>
    </source>
</evidence>
<evidence type="ECO:0000259" key="4">
    <source>
        <dbReference type="SMART" id="SM00154"/>
    </source>
</evidence>
<name>A0A0N4ZQW0_PARTI</name>
<evidence type="ECO:0000313" key="5">
    <source>
        <dbReference type="Proteomes" id="UP000038045"/>
    </source>
</evidence>
<dbReference type="GO" id="GO:0008270">
    <property type="term" value="F:zinc ion binding"/>
    <property type="evidence" value="ECO:0007669"/>
    <property type="project" value="UniProtKB-KW"/>
</dbReference>
<evidence type="ECO:0000313" key="6">
    <source>
        <dbReference type="WBParaSite" id="PTRK_0001090100.1"/>
    </source>
</evidence>
<evidence type="ECO:0000256" key="3">
    <source>
        <dbReference type="ARBA" id="ARBA00022833"/>
    </source>
</evidence>
<dbReference type="InterPro" id="IPR000058">
    <property type="entry name" value="Znf_AN1"/>
</dbReference>
<keyword evidence="2" id="KW-0863">Zinc-finger</keyword>
<keyword evidence="5" id="KW-1185">Reference proteome</keyword>
<sequence length="247" mass="29056">MAELPDLGKNCHLCNQLDYTPFFCNKCNKDYCSLHRFKHSCDMDDNYINDEDAKKNPMKIYLCSYQKCNTKEVVKIVCDTCKLNFCLFHKNLEGHDCKYNSKISISKPTLPQPILEKIKEDERNKEVKSNEGVKVKKVKILTEKEKKKMESLEMMKLKMRPTKYNIPENEKFVLFLTLEDSKILGVIVSNQWMFGRCISEFLNQNSKFKNILTNVKYFDENLKEISFSDSIKDIFKDSVGRVTYQEI</sequence>
<proteinExistence type="predicted"/>
<protein>
    <submittedName>
        <fullName evidence="6">AN1-type domain-containing protein</fullName>
    </submittedName>
</protein>
<evidence type="ECO:0000256" key="2">
    <source>
        <dbReference type="ARBA" id="ARBA00022771"/>
    </source>
</evidence>
<reference evidence="6" key="1">
    <citation type="submission" date="2017-02" db="UniProtKB">
        <authorList>
            <consortium name="WormBaseParasite"/>
        </authorList>
    </citation>
    <scope>IDENTIFICATION</scope>
</reference>
<accession>A0A0N4ZQW0</accession>
<dbReference type="InterPro" id="IPR035896">
    <property type="entry name" value="AN1-like_Znf"/>
</dbReference>
<dbReference type="SMART" id="SM00154">
    <property type="entry name" value="ZnF_AN1"/>
    <property type="match status" value="2"/>
</dbReference>
<dbReference type="Gene3D" id="4.10.1110.10">
    <property type="entry name" value="AN1-like Zinc finger"/>
    <property type="match status" value="2"/>
</dbReference>
<dbReference type="STRING" id="131310.A0A0N4ZQW0"/>
<keyword evidence="1" id="KW-0479">Metal-binding</keyword>
<dbReference type="GO" id="GO:0005737">
    <property type="term" value="C:cytoplasm"/>
    <property type="evidence" value="ECO:0007669"/>
    <property type="project" value="TreeGrafter"/>
</dbReference>
<dbReference type="AlphaFoldDB" id="A0A0N4ZQW0"/>
<dbReference type="Proteomes" id="UP000038045">
    <property type="component" value="Unplaced"/>
</dbReference>
<organism evidence="5 6">
    <name type="scientific">Parastrongyloides trichosuri</name>
    <name type="common">Possum-specific nematode worm</name>
    <dbReference type="NCBI Taxonomy" id="131310"/>
    <lineage>
        <taxon>Eukaryota</taxon>
        <taxon>Metazoa</taxon>
        <taxon>Ecdysozoa</taxon>
        <taxon>Nematoda</taxon>
        <taxon>Chromadorea</taxon>
        <taxon>Rhabditida</taxon>
        <taxon>Tylenchina</taxon>
        <taxon>Panagrolaimomorpha</taxon>
        <taxon>Strongyloidoidea</taxon>
        <taxon>Strongyloididae</taxon>
        <taxon>Parastrongyloides</taxon>
    </lineage>
</organism>
<keyword evidence="3" id="KW-0862">Zinc</keyword>
<dbReference type="Pfam" id="PF01428">
    <property type="entry name" value="zf-AN1"/>
    <property type="match status" value="1"/>
</dbReference>
<dbReference type="WBParaSite" id="PTRK_0001090100.1">
    <property type="protein sequence ID" value="PTRK_0001090100.1"/>
    <property type="gene ID" value="PTRK_0001090100"/>
</dbReference>
<dbReference type="SUPFAM" id="SSF118310">
    <property type="entry name" value="AN1-like Zinc finger"/>
    <property type="match status" value="2"/>
</dbReference>
<dbReference type="PANTHER" id="PTHR14677">
    <property type="entry name" value="ARSENITE INDUCUBLE RNA ASSOCIATED PROTEIN AIP-1-RELATED"/>
    <property type="match status" value="1"/>
</dbReference>
<feature type="domain" description="AN1-type" evidence="4">
    <location>
        <begin position="11"/>
        <end position="46"/>
    </location>
</feature>
<dbReference type="PANTHER" id="PTHR14677:SF20">
    <property type="entry name" value="ZINC FINGER AN1-TYPE CONTAINING 2A-RELATED"/>
    <property type="match status" value="1"/>
</dbReference>